<dbReference type="InterPro" id="IPR036188">
    <property type="entry name" value="FAD/NAD-bd_sf"/>
</dbReference>
<name>A0A317PCU7_9HYPH</name>
<dbReference type="PANTHER" id="PTHR13847:SF289">
    <property type="entry name" value="GLYCINE OXIDASE"/>
    <property type="match status" value="1"/>
</dbReference>
<organism evidence="4 5">
    <name type="scientific">Hoeflea marina</name>
    <dbReference type="NCBI Taxonomy" id="274592"/>
    <lineage>
        <taxon>Bacteria</taxon>
        <taxon>Pseudomonadati</taxon>
        <taxon>Pseudomonadota</taxon>
        <taxon>Alphaproteobacteria</taxon>
        <taxon>Hyphomicrobiales</taxon>
        <taxon>Rhizobiaceae</taxon>
        <taxon>Hoeflea</taxon>
    </lineage>
</organism>
<keyword evidence="1" id="KW-0560">Oxidoreductase</keyword>
<dbReference type="Proteomes" id="UP000246352">
    <property type="component" value="Unassembled WGS sequence"/>
</dbReference>
<keyword evidence="2" id="KW-0812">Transmembrane</keyword>
<evidence type="ECO:0000313" key="5">
    <source>
        <dbReference type="Proteomes" id="UP000246352"/>
    </source>
</evidence>
<reference evidence="4 5" key="1">
    <citation type="submission" date="2018-05" db="EMBL/GenBank/DDBJ databases">
        <title>Genomic Encyclopedia of Type Strains, Phase IV (KMG-IV): sequencing the most valuable type-strain genomes for metagenomic binning, comparative biology and taxonomic classification.</title>
        <authorList>
            <person name="Goeker M."/>
        </authorList>
    </citation>
    <scope>NUCLEOTIDE SEQUENCE [LARGE SCALE GENOMIC DNA]</scope>
    <source>
        <strain evidence="4 5">DSM 16791</strain>
    </source>
</reference>
<dbReference type="RefSeq" id="WP_110034223.1">
    <property type="nucleotide sequence ID" value="NZ_QGTR01000007.1"/>
</dbReference>
<accession>A0A317PCU7</accession>
<feature type="domain" description="FAD dependent oxidoreductase" evidence="3">
    <location>
        <begin position="6"/>
        <end position="397"/>
    </location>
</feature>
<proteinExistence type="predicted"/>
<protein>
    <submittedName>
        <fullName evidence="4">Glycine/D-amino acid oxidase-like deaminating enzyme</fullName>
    </submittedName>
</protein>
<evidence type="ECO:0000313" key="4">
    <source>
        <dbReference type="EMBL" id="PWV97151.1"/>
    </source>
</evidence>
<dbReference type="EMBL" id="QGTR01000007">
    <property type="protein sequence ID" value="PWV97151.1"/>
    <property type="molecule type" value="Genomic_DNA"/>
</dbReference>
<dbReference type="PANTHER" id="PTHR13847">
    <property type="entry name" value="SARCOSINE DEHYDROGENASE-RELATED"/>
    <property type="match status" value="1"/>
</dbReference>
<feature type="transmembrane region" description="Helical" evidence="2">
    <location>
        <begin position="7"/>
        <end position="24"/>
    </location>
</feature>
<keyword evidence="2" id="KW-0472">Membrane</keyword>
<dbReference type="InterPro" id="IPR006076">
    <property type="entry name" value="FAD-dep_OxRdtase"/>
</dbReference>
<dbReference type="Gene3D" id="3.30.9.10">
    <property type="entry name" value="D-Amino Acid Oxidase, subunit A, domain 2"/>
    <property type="match status" value="1"/>
</dbReference>
<keyword evidence="2" id="KW-1133">Transmembrane helix</keyword>
<gene>
    <name evidence="4" type="ORF">DFR52_10762</name>
</gene>
<sequence length="415" mass="44567">MSDGRDVIVIGAGIVGVSAAALLAEAGHKVTVLDRSGIAEETSRGNAAALAFSDIMPLASPKIMRRAPRWLLDPLGPLAIRPAYLPKLTPWLWQFWRASQPSRVEASILAQASLMQLAEREALALYERAGLSSMIRHDGSLELYESETEFRAAAPGWQRREKAGIAIAHLRGGELADLQPGLAPSFVAGTFVPGWKTVSDPHSLALRLWDHAERHGARFERAGVRALERDGYGTRLVMEDGSRRAAARIVVAAGAWSTRLLGSLTGPRIPLETERGYATTLPVGAFDVRRQLIFGGHGFVITPLETGLRVAGTVELAGLDLPPNFDRARTILDKASRFLPGLKPEGGTQWMGYRPSLPDSLPVMGELPGAPGVILAFGNGHLGLTQSAAMGRLAADLVAGKAPSIDIRPFRPDRF</sequence>
<keyword evidence="5" id="KW-1185">Reference proteome</keyword>
<dbReference type="GO" id="GO:0005737">
    <property type="term" value="C:cytoplasm"/>
    <property type="evidence" value="ECO:0007669"/>
    <property type="project" value="TreeGrafter"/>
</dbReference>
<evidence type="ECO:0000256" key="1">
    <source>
        <dbReference type="ARBA" id="ARBA00023002"/>
    </source>
</evidence>
<evidence type="ECO:0000259" key="3">
    <source>
        <dbReference type="Pfam" id="PF01266"/>
    </source>
</evidence>
<dbReference type="SUPFAM" id="SSF51905">
    <property type="entry name" value="FAD/NAD(P)-binding domain"/>
    <property type="match status" value="1"/>
</dbReference>
<dbReference type="Pfam" id="PF01266">
    <property type="entry name" value="DAO"/>
    <property type="match status" value="1"/>
</dbReference>
<dbReference type="Gene3D" id="3.50.50.60">
    <property type="entry name" value="FAD/NAD(P)-binding domain"/>
    <property type="match status" value="2"/>
</dbReference>
<evidence type="ECO:0000256" key="2">
    <source>
        <dbReference type="SAM" id="Phobius"/>
    </source>
</evidence>
<dbReference type="AlphaFoldDB" id="A0A317PCU7"/>
<dbReference type="SUPFAM" id="SSF54373">
    <property type="entry name" value="FAD-linked reductases, C-terminal domain"/>
    <property type="match status" value="1"/>
</dbReference>
<comment type="caution">
    <text evidence="4">The sequence shown here is derived from an EMBL/GenBank/DDBJ whole genome shotgun (WGS) entry which is preliminary data.</text>
</comment>
<dbReference type="GO" id="GO:0016491">
    <property type="term" value="F:oxidoreductase activity"/>
    <property type="evidence" value="ECO:0007669"/>
    <property type="project" value="UniProtKB-KW"/>
</dbReference>
<dbReference type="OrthoDB" id="9805337at2"/>